<dbReference type="PROSITE" id="PS00630">
    <property type="entry name" value="IMP_2"/>
    <property type="match status" value="1"/>
</dbReference>
<dbReference type="InterPro" id="IPR000760">
    <property type="entry name" value="Inositol_monophosphatase-like"/>
</dbReference>
<dbReference type="SUPFAM" id="SSF56655">
    <property type="entry name" value="Carbohydrate phosphatase"/>
    <property type="match status" value="1"/>
</dbReference>
<dbReference type="InterPro" id="IPR020550">
    <property type="entry name" value="Inositol_monophosphatase_CS"/>
</dbReference>
<dbReference type="RefSeq" id="WP_338224729.1">
    <property type="nucleotide sequence ID" value="NZ_BTPD01000008.1"/>
</dbReference>
<dbReference type="Pfam" id="PF00459">
    <property type="entry name" value="Inositol_P"/>
    <property type="match status" value="1"/>
</dbReference>
<dbReference type="PANTHER" id="PTHR20854">
    <property type="entry name" value="INOSITOL MONOPHOSPHATASE"/>
    <property type="match status" value="1"/>
</dbReference>
<proteinExistence type="inferred from homology"/>
<reference evidence="8 9" key="1">
    <citation type="submission" date="2023-08" db="EMBL/GenBank/DDBJ databases">
        <title>Draft genome sequence of Algoriphagus confluentis.</title>
        <authorList>
            <person name="Takatani N."/>
            <person name="Hosokawa M."/>
            <person name="Sawabe T."/>
        </authorList>
    </citation>
    <scope>NUCLEOTIDE SEQUENCE [LARGE SCALE GENOMIC DNA]</scope>
    <source>
        <strain evidence="8 9">NBRC 111222</strain>
    </source>
</reference>
<dbReference type="Proteomes" id="UP001338309">
    <property type="component" value="Unassembled WGS sequence"/>
</dbReference>
<evidence type="ECO:0000256" key="1">
    <source>
        <dbReference type="ARBA" id="ARBA00001033"/>
    </source>
</evidence>
<dbReference type="InterPro" id="IPR020583">
    <property type="entry name" value="Inositol_monoP_metal-BS"/>
</dbReference>
<evidence type="ECO:0000256" key="4">
    <source>
        <dbReference type="ARBA" id="ARBA00022723"/>
    </source>
</evidence>
<evidence type="ECO:0000256" key="5">
    <source>
        <dbReference type="ARBA" id="ARBA00022801"/>
    </source>
</evidence>
<dbReference type="CDD" id="cd01639">
    <property type="entry name" value="IMPase"/>
    <property type="match status" value="1"/>
</dbReference>
<keyword evidence="4 7" id="KW-0479">Metal-binding</keyword>
<evidence type="ECO:0000313" key="9">
    <source>
        <dbReference type="Proteomes" id="UP001338309"/>
    </source>
</evidence>
<evidence type="ECO:0000256" key="3">
    <source>
        <dbReference type="ARBA" id="ARBA00009759"/>
    </source>
</evidence>
<organism evidence="8 9">
    <name type="scientific">Algoriphagus confluentis</name>
    <dbReference type="NCBI Taxonomy" id="1697556"/>
    <lineage>
        <taxon>Bacteria</taxon>
        <taxon>Pseudomonadati</taxon>
        <taxon>Bacteroidota</taxon>
        <taxon>Cytophagia</taxon>
        <taxon>Cytophagales</taxon>
        <taxon>Cyclobacteriaceae</taxon>
        <taxon>Algoriphagus</taxon>
    </lineage>
</organism>
<dbReference type="Gene3D" id="3.30.540.10">
    <property type="entry name" value="Fructose-1,6-Bisphosphatase, subunit A, domain 1"/>
    <property type="match status" value="1"/>
</dbReference>
<dbReference type="PROSITE" id="PS00629">
    <property type="entry name" value="IMP_1"/>
    <property type="match status" value="1"/>
</dbReference>
<sequence>MLTKETLARLLEKTQQIAKEVGSFIRKERQHFDVEKVEHKGFNDLVSYVDKEAERMIVERLSSILPEAGFITEEGTNQTLGEKYNWIIDPLDGTTNFIHGIPVFSVSIALMEEQEVIMGVVYEVNRHECFYALKGSGAFCNDTRIHVSGAYNLSASLISTGFPYYNFELIDRYLNSMKALMQKTHGLRRLGSAAVDLCYVATGRTEGFFEYNLNSYDVAAGVIIVQEAGGKVTDFSGGEDYIFGRNVVASNGAIHAEFLGVLDEFWGKS</sequence>
<dbReference type="InterPro" id="IPR022337">
    <property type="entry name" value="Inositol_monophosphatase_SuhB"/>
</dbReference>
<evidence type="ECO:0000256" key="2">
    <source>
        <dbReference type="ARBA" id="ARBA00001946"/>
    </source>
</evidence>
<comment type="caution">
    <text evidence="8">The sequence shown here is derived from an EMBL/GenBank/DDBJ whole genome shotgun (WGS) entry which is preliminary data.</text>
</comment>
<accession>A0ABQ6PPZ7</accession>
<evidence type="ECO:0000313" key="8">
    <source>
        <dbReference type="EMBL" id="GMQ30020.1"/>
    </source>
</evidence>
<comment type="catalytic activity">
    <reaction evidence="1 7">
        <text>a myo-inositol phosphate + H2O = myo-inositol + phosphate</text>
        <dbReference type="Rhea" id="RHEA:24056"/>
        <dbReference type="ChEBI" id="CHEBI:15377"/>
        <dbReference type="ChEBI" id="CHEBI:17268"/>
        <dbReference type="ChEBI" id="CHEBI:43474"/>
        <dbReference type="ChEBI" id="CHEBI:84139"/>
        <dbReference type="EC" id="3.1.3.25"/>
    </reaction>
</comment>
<name>A0ABQ6PPZ7_9BACT</name>
<dbReference type="PRINTS" id="PR00377">
    <property type="entry name" value="IMPHPHTASES"/>
</dbReference>
<dbReference type="InterPro" id="IPR033942">
    <property type="entry name" value="IMPase"/>
</dbReference>
<dbReference type="EMBL" id="BTPD01000008">
    <property type="protein sequence ID" value="GMQ30020.1"/>
    <property type="molecule type" value="Genomic_DNA"/>
</dbReference>
<comment type="similarity">
    <text evidence="3 7">Belongs to the inositol monophosphatase superfamily.</text>
</comment>
<keyword evidence="9" id="KW-1185">Reference proteome</keyword>
<gene>
    <name evidence="8" type="ORF">Aconfl_26630</name>
</gene>
<dbReference type="PRINTS" id="PR01959">
    <property type="entry name" value="SBIMPHPHTASE"/>
</dbReference>
<protein>
    <recommendedName>
        <fullName evidence="7">Inositol-1-monophosphatase</fullName>
        <ecNumber evidence="7">3.1.3.25</ecNumber>
    </recommendedName>
</protein>
<dbReference type="EC" id="3.1.3.25" evidence="7"/>
<comment type="cofactor">
    <cofactor evidence="2 7">
        <name>Mg(2+)</name>
        <dbReference type="ChEBI" id="CHEBI:18420"/>
    </cofactor>
</comment>
<evidence type="ECO:0000256" key="7">
    <source>
        <dbReference type="RuleBase" id="RU364068"/>
    </source>
</evidence>
<dbReference type="Gene3D" id="3.40.190.80">
    <property type="match status" value="1"/>
</dbReference>
<evidence type="ECO:0000256" key="6">
    <source>
        <dbReference type="ARBA" id="ARBA00022842"/>
    </source>
</evidence>
<keyword evidence="5 7" id="KW-0378">Hydrolase</keyword>
<keyword evidence="6 7" id="KW-0460">Magnesium</keyword>
<dbReference type="PANTHER" id="PTHR20854:SF4">
    <property type="entry name" value="INOSITOL-1-MONOPHOSPHATASE-RELATED"/>
    <property type="match status" value="1"/>
</dbReference>